<name>A0A1K0GLG6_9ACTN</name>
<dbReference type="PANTHER" id="PTHR43433">
    <property type="entry name" value="HYDROLASE, ALPHA/BETA FOLD FAMILY PROTEIN"/>
    <property type="match status" value="1"/>
</dbReference>
<reference evidence="2 3" key="1">
    <citation type="submission" date="2016-09" db="EMBL/GenBank/DDBJ databases">
        <title>Couchioplanes caeruleus draft genome sequence.</title>
        <authorList>
            <person name="Sheehan J."/>
            <person name="Caffrey P."/>
        </authorList>
    </citation>
    <scope>NUCLEOTIDE SEQUENCE [LARGE SCALE GENOMIC DNA]</scope>
    <source>
        <strain evidence="2 3">DSM 43634</strain>
    </source>
</reference>
<dbReference type="GO" id="GO:0004806">
    <property type="term" value="F:triacylglycerol lipase activity"/>
    <property type="evidence" value="ECO:0007669"/>
    <property type="project" value="TreeGrafter"/>
</dbReference>
<comment type="caution">
    <text evidence="2">The sequence shown here is derived from an EMBL/GenBank/DDBJ whole genome shotgun (WGS) entry which is preliminary data.</text>
</comment>
<dbReference type="GO" id="GO:0046503">
    <property type="term" value="P:glycerolipid catabolic process"/>
    <property type="evidence" value="ECO:0007669"/>
    <property type="project" value="TreeGrafter"/>
</dbReference>
<accession>A0A1K0GLG6</accession>
<evidence type="ECO:0000259" key="1">
    <source>
        <dbReference type="Pfam" id="PF00561"/>
    </source>
</evidence>
<evidence type="ECO:0000313" key="3">
    <source>
        <dbReference type="Proteomes" id="UP000182486"/>
    </source>
</evidence>
<dbReference type="EMBL" id="MEIA01000535">
    <property type="protein sequence ID" value="OJF10027.1"/>
    <property type="molecule type" value="Genomic_DNA"/>
</dbReference>
<dbReference type="Gene3D" id="3.40.50.1820">
    <property type="entry name" value="alpha/beta hydrolase"/>
    <property type="match status" value="1"/>
</dbReference>
<dbReference type="PANTHER" id="PTHR43433:SF5">
    <property type="entry name" value="AB HYDROLASE-1 DOMAIN-CONTAINING PROTEIN"/>
    <property type="match status" value="1"/>
</dbReference>
<dbReference type="InterPro" id="IPR000073">
    <property type="entry name" value="AB_hydrolase_1"/>
</dbReference>
<proteinExistence type="predicted"/>
<sequence length="290" mass="31081">MSVARNGKIEIAYEVFGPPDGEPLLLVSATEAQMVMYPQDLCMALVGAGFRVVRFDNRDAGLSTHLVGRPAPAPFLAALRPSMAPYRLTDMAADAMAVLDALGWESAHVAGSSMGGMIAQTVAIACPSRVRSLTSISSTPSVRVGARPPLKVLRAMTKLLARPVRSAEEAGEREVAIYRLMGSPGYPLDEAMAHGIGREAYERHPTDPMSGRRQRAAVAASDDRRPALSRLRMPALVIHGDEDVMMRPRAGRATAEAIPGARLVSYPGMGHDLPRALWPAVVEELRKLAA</sequence>
<dbReference type="InterPro" id="IPR029058">
    <property type="entry name" value="AB_hydrolase_fold"/>
</dbReference>
<gene>
    <name evidence="2" type="ORF">BG844_34640</name>
</gene>
<feature type="domain" description="AB hydrolase-1" evidence="1">
    <location>
        <begin position="44"/>
        <end position="272"/>
    </location>
</feature>
<keyword evidence="3" id="KW-1185">Reference proteome</keyword>
<dbReference type="Proteomes" id="UP000182486">
    <property type="component" value="Unassembled WGS sequence"/>
</dbReference>
<dbReference type="Pfam" id="PF00561">
    <property type="entry name" value="Abhydrolase_1"/>
    <property type="match status" value="1"/>
</dbReference>
<evidence type="ECO:0000313" key="2">
    <source>
        <dbReference type="EMBL" id="OJF10027.1"/>
    </source>
</evidence>
<dbReference type="SUPFAM" id="SSF53474">
    <property type="entry name" value="alpha/beta-Hydrolases"/>
    <property type="match status" value="1"/>
</dbReference>
<protein>
    <recommendedName>
        <fullName evidence="1">AB hydrolase-1 domain-containing protein</fullName>
    </recommendedName>
</protein>
<organism evidence="2 3">
    <name type="scientific">Couchioplanes caeruleus subsp. caeruleus</name>
    <dbReference type="NCBI Taxonomy" id="56427"/>
    <lineage>
        <taxon>Bacteria</taxon>
        <taxon>Bacillati</taxon>
        <taxon>Actinomycetota</taxon>
        <taxon>Actinomycetes</taxon>
        <taxon>Micromonosporales</taxon>
        <taxon>Micromonosporaceae</taxon>
        <taxon>Couchioplanes</taxon>
    </lineage>
</organism>
<dbReference type="InterPro" id="IPR050471">
    <property type="entry name" value="AB_hydrolase"/>
</dbReference>
<dbReference type="AlphaFoldDB" id="A0A1K0GLG6"/>
<dbReference type="RefSeq" id="WP_071809628.1">
    <property type="nucleotide sequence ID" value="NZ_MEIA01000535.1"/>
</dbReference>